<feature type="transmembrane region" description="Helical" evidence="1">
    <location>
        <begin position="12"/>
        <end position="38"/>
    </location>
</feature>
<reference evidence="4" key="1">
    <citation type="submission" date="2017-02" db="UniProtKB">
        <authorList>
            <consortium name="WormBaseParasite"/>
        </authorList>
    </citation>
    <scope>IDENTIFICATION</scope>
</reference>
<keyword evidence="1" id="KW-0812">Transmembrane</keyword>
<keyword evidence="1" id="KW-1133">Transmembrane helix</keyword>
<gene>
    <name evidence="2" type="ORF">HNAJ_LOCUS12457</name>
</gene>
<dbReference type="EMBL" id="UZAE01014329">
    <property type="protein sequence ID" value="VDO13168.1"/>
    <property type="molecule type" value="Genomic_DNA"/>
</dbReference>
<sequence length="202" mass="23030">MTPGFQSTDIITFLIVILIGGFAALLLQTAAISPYSWYPRDNFDYIMEKMARANPNNCRYLSEADLTLPINTVNQMPKFNQIPLQVWYANRSKLLHLHNLALNRAFFFSYILQRLNDTRTGPGLLPSHIYYYFSGAADLSSAPNAVNTSGIYMDTNCSYASWYISDSVNTTFPLFAPVTRRLDNWNDETNFLRIPTNDTIEV</sequence>
<evidence type="ECO:0000256" key="1">
    <source>
        <dbReference type="SAM" id="Phobius"/>
    </source>
</evidence>
<keyword evidence="1" id="KW-0472">Membrane</keyword>
<dbReference type="STRING" id="102285.A0A0R3TX84"/>
<proteinExistence type="predicted"/>
<protein>
    <submittedName>
        <fullName evidence="4">Tyrosinase_Cu-bd domain-containing protein</fullName>
    </submittedName>
</protein>
<reference evidence="2 3" key="2">
    <citation type="submission" date="2018-11" db="EMBL/GenBank/DDBJ databases">
        <authorList>
            <consortium name="Pathogen Informatics"/>
        </authorList>
    </citation>
    <scope>NUCLEOTIDE SEQUENCE [LARGE SCALE GENOMIC DNA]</scope>
</reference>
<accession>A0A0R3TX84</accession>
<name>A0A0R3TX84_RODNA</name>
<evidence type="ECO:0000313" key="3">
    <source>
        <dbReference type="Proteomes" id="UP000278807"/>
    </source>
</evidence>
<dbReference type="AlphaFoldDB" id="A0A0R3TX84"/>
<evidence type="ECO:0000313" key="4">
    <source>
        <dbReference type="WBParaSite" id="HNAJ_0001247201-mRNA-1"/>
    </source>
</evidence>
<organism evidence="4">
    <name type="scientific">Rodentolepis nana</name>
    <name type="common">Dwarf tapeworm</name>
    <name type="synonym">Hymenolepis nana</name>
    <dbReference type="NCBI Taxonomy" id="102285"/>
    <lineage>
        <taxon>Eukaryota</taxon>
        <taxon>Metazoa</taxon>
        <taxon>Spiralia</taxon>
        <taxon>Lophotrochozoa</taxon>
        <taxon>Platyhelminthes</taxon>
        <taxon>Cestoda</taxon>
        <taxon>Eucestoda</taxon>
        <taxon>Cyclophyllidea</taxon>
        <taxon>Hymenolepididae</taxon>
        <taxon>Rodentolepis</taxon>
    </lineage>
</organism>
<evidence type="ECO:0000313" key="2">
    <source>
        <dbReference type="EMBL" id="VDO13168.1"/>
    </source>
</evidence>
<keyword evidence="3" id="KW-1185">Reference proteome</keyword>
<dbReference type="Proteomes" id="UP000278807">
    <property type="component" value="Unassembled WGS sequence"/>
</dbReference>
<dbReference type="WBParaSite" id="HNAJ_0001247201-mRNA-1">
    <property type="protein sequence ID" value="HNAJ_0001247201-mRNA-1"/>
    <property type="gene ID" value="HNAJ_0001247201"/>
</dbReference>
<dbReference type="OrthoDB" id="9970547at2759"/>